<reference evidence="5 6" key="1">
    <citation type="submission" date="2017-09" db="EMBL/GenBank/DDBJ databases">
        <authorList>
            <person name="Lee N."/>
            <person name="Cho B.-K."/>
        </authorList>
    </citation>
    <scope>NUCLEOTIDE SEQUENCE [LARGE SCALE GENOMIC DNA]</scope>
    <source>
        <strain evidence="5 6">ATCC 27476</strain>
    </source>
</reference>
<keyword evidence="6" id="KW-1185">Reference proteome</keyword>
<feature type="domain" description="DUF4139" evidence="3">
    <location>
        <begin position="224"/>
        <end position="716"/>
    </location>
</feature>
<feature type="compositionally biased region" description="Low complexity" evidence="2">
    <location>
        <begin position="387"/>
        <end position="406"/>
    </location>
</feature>
<dbReference type="PANTHER" id="PTHR31005:SF8">
    <property type="entry name" value="DUF4139 DOMAIN-CONTAINING PROTEIN"/>
    <property type="match status" value="1"/>
</dbReference>
<feature type="compositionally biased region" description="Pro residues" evidence="2">
    <location>
        <begin position="325"/>
        <end position="335"/>
    </location>
</feature>
<evidence type="ECO:0000256" key="1">
    <source>
        <dbReference type="SAM" id="Coils"/>
    </source>
</evidence>
<dbReference type="InterPro" id="IPR011935">
    <property type="entry name" value="CHP02231"/>
</dbReference>
<dbReference type="InterPro" id="IPR037291">
    <property type="entry name" value="DUF4139"/>
</dbReference>
<feature type="region of interest" description="Disordered" evidence="2">
    <location>
        <begin position="429"/>
        <end position="494"/>
    </location>
</feature>
<dbReference type="InterPro" id="IPR025554">
    <property type="entry name" value="DUF4140"/>
</dbReference>
<feature type="compositionally biased region" description="Low complexity" evidence="2">
    <location>
        <begin position="429"/>
        <end position="439"/>
    </location>
</feature>
<dbReference type="EMBL" id="CP023692">
    <property type="protein sequence ID" value="QEV49637.1"/>
    <property type="molecule type" value="Genomic_DNA"/>
</dbReference>
<proteinExistence type="predicted"/>
<dbReference type="Proteomes" id="UP000325563">
    <property type="component" value="Chromosome"/>
</dbReference>
<dbReference type="Pfam" id="PF13598">
    <property type="entry name" value="DUF4139"/>
    <property type="match status" value="1"/>
</dbReference>
<evidence type="ECO:0000313" key="5">
    <source>
        <dbReference type="EMBL" id="QEV49637.1"/>
    </source>
</evidence>
<feature type="domain" description="DUF4140" evidence="4">
    <location>
        <begin position="16"/>
        <end position="105"/>
    </location>
</feature>
<evidence type="ECO:0000313" key="6">
    <source>
        <dbReference type="Proteomes" id="UP000325563"/>
    </source>
</evidence>
<dbReference type="GeneID" id="95609855"/>
<dbReference type="KEGG" id="svn:CP980_04660"/>
<protein>
    <submittedName>
        <fullName evidence="5">DUF4139 domain-containing protein</fullName>
    </submittedName>
</protein>
<sequence length="728" mass="75716">MANKTARTWGSTLDSVVVYAQGAVCRRLVRGSMPADGRVRVTGLPRSLDPGSLRVRALNAPGVRVTEARVETEAEPLGAGVPDALRREVVRLREECAAAQGRRDRQLGLIEEVRALHPVPPERRRGDPHRRTPVDAWLELAEFVDARLVRLHARLAELEEARRHVEHELSVAADRLARASSDAPSAHVRTTVCAVLTLDRRTADAQEAQAPPEAEPGVEPEVELELEYAVPGAVWVPAYRLTHRQGEEAGRLLLRASVAQRTGEDWTGVRIALATADLRRRTDLPKLGSIRIGRRQAAPAPSGWREPPAGLADLFAGYEAAGPRPAGPAPVPPARPGVGAGSAPGSVPPPPPAVPVPVPPAPQGYGAPPAPFPAPGATDGLGLQTFGAALPTPAPAAPARSRAAGRPAGGGGAFAAPAAAPMAAAPMGAAPVAPAAPGGAAPPPPAPPAGPPRPSGAELDYAGLVMSGPGEPGGRQGRLFPEAPADPVAAEHRRRAEAVAALPLPGHAARPRASAGSFDHRFDAAARADVPSDGTWHTVTVGEIPVGLRTEYLCVPSVEQTVYATLVLSNATDQALLAGPVEVTVDDEFLLTAALPTLAPGGTRRVGLGPAEGIAVSRRSSMHESTAGLRNNTTVLDHRVHVELANRLAGPVTVEVRERVPVTAEPDVRIEERADWTVPEEGTGPEHHAPGTRVWRVALPAGATTALDGGYEIRIPAGKGLVGGNRRS</sequence>
<evidence type="ECO:0000259" key="3">
    <source>
        <dbReference type="Pfam" id="PF13598"/>
    </source>
</evidence>
<evidence type="ECO:0000256" key="2">
    <source>
        <dbReference type="SAM" id="MobiDB-lite"/>
    </source>
</evidence>
<feature type="region of interest" description="Disordered" evidence="2">
    <location>
        <begin position="322"/>
        <end position="414"/>
    </location>
</feature>
<feature type="compositionally biased region" description="Pro residues" evidence="2">
    <location>
        <begin position="440"/>
        <end position="454"/>
    </location>
</feature>
<dbReference type="Pfam" id="PF13600">
    <property type="entry name" value="DUF4140"/>
    <property type="match status" value="1"/>
</dbReference>
<organism evidence="5 6">
    <name type="scientific">Streptomyces vinaceus</name>
    <dbReference type="NCBI Taxonomy" id="1960"/>
    <lineage>
        <taxon>Bacteria</taxon>
        <taxon>Bacillati</taxon>
        <taxon>Actinomycetota</taxon>
        <taxon>Actinomycetes</taxon>
        <taxon>Kitasatosporales</taxon>
        <taxon>Streptomycetaceae</taxon>
        <taxon>Streptomyces</taxon>
    </lineage>
</organism>
<gene>
    <name evidence="5" type="ORF">CP980_04660</name>
</gene>
<feature type="compositionally biased region" description="Pro residues" evidence="2">
    <location>
        <begin position="346"/>
        <end position="374"/>
    </location>
</feature>
<accession>A0A5J6JE79</accession>
<keyword evidence="1" id="KW-0175">Coiled coil</keyword>
<evidence type="ECO:0000259" key="4">
    <source>
        <dbReference type="Pfam" id="PF13600"/>
    </source>
</evidence>
<dbReference type="RefSeq" id="WP_150492706.1">
    <property type="nucleotide sequence ID" value="NZ_BNBW01000001.1"/>
</dbReference>
<name>A0A5J6JE79_STRVI</name>
<feature type="coiled-coil region" evidence="1">
    <location>
        <begin position="141"/>
        <end position="175"/>
    </location>
</feature>
<dbReference type="PANTHER" id="PTHR31005">
    <property type="entry name" value="DUF4139 DOMAIN-CONTAINING PROTEIN"/>
    <property type="match status" value="1"/>
</dbReference>
<dbReference type="AlphaFoldDB" id="A0A5J6JE79"/>